<keyword evidence="4" id="KW-1185">Reference proteome</keyword>
<dbReference type="AlphaFoldDB" id="A0A4P6JTP2"/>
<dbReference type="SUPFAM" id="SSF51735">
    <property type="entry name" value="NAD(P)-binding Rossmann-fold domains"/>
    <property type="match status" value="1"/>
</dbReference>
<organism evidence="3 4">
    <name type="scientific">Ktedonosporobacter rubrisoli</name>
    <dbReference type="NCBI Taxonomy" id="2509675"/>
    <lineage>
        <taxon>Bacteria</taxon>
        <taxon>Bacillati</taxon>
        <taxon>Chloroflexota</taxon>
        <taxon>Ktedonobacteria</taxon>
        <taxon>Ktedonobacterales</taxon>
        <taxon>Ktedonosporobacteraceae</taxon>
        <taxon>Ktedonosporobacter</taxon>
    </lineage>
</organism>
<dbReference type="EMBL" id="CP035758">
    <property type="protein sequence ID" value="QBD78695.1"/>
    <property type="molecule type" value="Genomic_DNA"/>
</dbReference>
<dbReference type="Pfam" id="PF03807">
    <property type="entry name" value="F420_oxidored"/>
    <property type="match status" value="1"/>
</dbReference>
<feature type="domain" description="Pyrroline-5-carboxylate reductase catalytic N-terminal" evidence="2">
    <location>
        <begin position="3"/>
        <end position="92"/>
    </location>
</feature>
<name>A0A4P6JTP2_KTERU</name>
<dbReference type="KEGG" id="kbs:EPA93_22995"/>
<dbReference type="OrthoDB" id="9786864at2"/>
<protein>
    <submittedName>
        <fullName evidence="3">NADP oxidoreductase</fullName>
    </submittedName>
</protein>
<evidence type="ECO:0000313" key="4">
    <source>
        <dbReference type="Proteomes" id="UP000290365"/>
    </source>
</evidence>
<reference evidence="3 4" key="1">
    <citation type="submission" date="2019-01" db="EMBL/GenBank/DDBJ databases">
        <title>Ktedonosporobacter rubrisoli SCAWS-G2.</title>
        <authorList>
            <person name="Huang Y."/>
            <person name="Yan B."/>
        </authorList>
    </citation>
    <scope>NUCLEOTIDE SEQUENCE [LARGE SCALE GENOMIC DNA]</scope>
    <source>
        <strain evidence="3 4">SCAWS-G2</strain>
    </source>
</reference>
<dbReference type="InterPro" id="IPR028939">
    <property type="entry name" value="P5C_Rdtase_cat_N"/>
</dbReference>
<dbReference type="InterPro" id="IPR036291">
    <property type="entry name" value="NAD(P)-bd_dom_sf"/>
</dbReference>
<dbReference type="InterPro" id="IPR051267">
    <property type="entry name" value="STEAP_metalloreductase"/>
</dbReference>
<dbReference type="Gene3D" id="3.40.50.720">
    <property type="entry name" value="NAD(P)-binding Rossmann-like Domain"/>
    <property type="match status" value="1"/>
</dbReference>
<sequence>MNIGIVGAGRIGSSVAKLFAQAGHHVVVSHSGDPQALAPVVAEVGHGVEARTSGEAVTFGDIVVLAIPWSRRHDLPNSQLFANRIVIDAINPFDENGKIVNLGASTSSQEISKIVPEARLVKAFNTLNFQTLRDGGRSSHEDRLVLFLAGDDSQAKEVVARLIEEVGYAAVDSGFLAEGGRRQQPGSPIFNVPMTVDEARRRMTSLA</sequence>
<keyword evidence="1" id="KW-0560">Oxidoreductase</keyword>
<dbReference type="Proteomes" id="UP000290365">
    <property type="component" value="Chromosome"/>
</dbReference>
<gene>
    <name evidence="3" type="ORF">EPA93_22995</name>
</gene>
<dbReference type="InterPro" id="IPR029752">
    <property type="entry name" value="D-isomer_DH_CS1"/>
</dbReference>
<evidence type="ECO:0000256" key="1">
    <source>
        <dbReference type="ARBA" id="ARBA00023002"/>
    </source>
</evidence>
<dbReference type="PROSITE" id="PS00065">
    <property type="entry name" value="D_2_HYDROXYACID_DH_1"/>
    <property type="match status" value="1"/>
</dbReference>
<evidence type="ECO:0000313" key="3">
    <source>
        <dbReference type="EMBL" id="QBD78695.1"/>
    </source>
</evidence>
<proteinExistence type="predicted"/>
<dbReference type="PANTHER" id="PTHR14239:SF10">
    <property type="entry name" value="REDUCTASE"/>
    <property type="match status" value="1"/>
</dbReference>
<dbReference type="GO" id="GO:0016491">
    <property type="term" value="F:oxidoreductase activity"/>
    <property type="evidence" value="ECO:0007669"/>
    <property type="project" value="UniProtKB-KW"/>
</dbReference>
<dbReference type="PANTHER" id="PTHR14239">
    <property type="entry name" value="DUDULIN-RELATED"/>
    <property type="match status" value="1"/>
</dbReference>
<evidence type="ECO:0000259" key="2">
    <source>
        <dbReference type="Pfam" id="PF03807"/>
    </source>
</evidence>
<accession>A0A4P6JTP2</accession>